<dbReference type="AlphaFoldDB" id="A0A6J4R9M2"/>
<reference evidence="2" key="1">
    <citation type="submission" date="2020-02" db="EMBL/GenBank/DDBJ databases">
        <authorList>
            <person name="Meier V. D."/>
        </authorList>
    </citation>
    <scope>NUCLEOTIDE SEQUENCE</scope>
    <source>
        <strain evidence="2">AVDCRST_MAG38</strain>
    </source>
</reference>
<feature type="domain" description="AB hydrolase-1" evidence="1">
    <location>
        <begin position="27"/>
        <end position="256"/>
    </location>
</feature>
<accession>A0A6J4R9M2</accession>
<evidence type="ECO:0000259" key="1">
    <source>
        <dbReference type="Pfam" id="PF00561"/>
    </source>
</evidence>
<sequence>MGGDAGGATVVVDGRGLWAQRRGSGRPLVLLPGMATHSGIWPQSFLDALGDDLLLIDHRATGRSDRDRSAFTVADLADDVVGVLASQGIEEADVLGFSLGGLVAQEVALRRPGLVRRLVLIGTSAGGDESAGLRAEAIEPLIDAMAAFDGERAVRVSWESNVSPAFAGDAGAFAEWVRVATAAPFALAALRHQYAAVAAHDAAERLGALRAPTVVVHGTRDELIPIGDGRQLADLIPGARLEEIEGAGHLVFWEQPDRIAGIVRRHLA</sequence>
<dbReference type="InterPro" id="IPR050471">
    <property type="entry name" value="AB_hydrolase"/>
</dbReference>
<name>A0A6J4R9M2_9ACTN</name>
<dbReference type="GO" id="GO:0046503">
    <property type="term" value="P:glycerolipid catabolic process"/>
    <property type="evidence" value="ECO:0007669"/>
    <property type="project" value="TreeGrafter"/>
</dbReference>
<dbReference type="InterPro" id="IPR000073">
    <property type="entry name" value="AB_hydrolase_1"/>
</dbReference>
<gene>
    <name evidence="2" type="ORF">AVDCRST_MAG38-914</name>
</gene>
<proteinExistence type="predicted"/>
<dbReference type="PANTHER" id="PTHR43433">
    <property type="entry name" value="HYDROLASE, ALPHA/BETA FOLD FAMILY PROTEIN"/>
    <property type="match status" value="1"/>
</dbReference>
<dbReference type="GO" id="GO:0004806">
    <property type="term" value="F:triacylglycerol lipase activity"/>
    <property type="evidence" value="ECO:0007669"/>
    <property type="project" value="TreeGrafter"/>
</dbReference>
<dbReference type="Pfam" id="PF00561">
    <property type="entry name" value="Abhydrolase_1"/>
    <property type="match status" value="1"/>
</dbReference>
<dbReference type="InterPro" id="IPR029058">
    <property type="entry name" value="AB_hydrolase_fold"/>
</dbReference>
<dbReference type="PANTHER" id="PTHR43433:SF5">
    <property type="entry name" value="AB HYDROLASE-1 DOMAIN-CONTAINING PROTEIN"/>
    <property type="match status" value="1"/>
</dbReference>
<dbReference type="SUPFAM" id="SSF53474">
    <property type="entry name" value="alpha/beta-Hydrolases"/>
    <property type="match status" value="1"/>
</dbReference>
<organism evidence="2">
    <name type="scientific">uncultured Solirubrobacteraceae bacterium</name>
    <dbReference type="NCBI Taxonomy" id="1162706"/>
    <lineage>
        <taxon>Bacteria</taxon>
        <taxon>Bacillati</taxon>
        <taxon>Actinomycetota</taxon>
        <taxon>Thermoleophilia</taxon>
        <taxon>Solirubrobacterales</taxon>
        <taxon>Solirubrobacteraceae</taxon>
        <taxon>environmental samples</taxon>
    </lineage>
</organism>
<dbReference type="PRINTS" id="PR00111">
    <property type="entry name" value="ABHYDROLASE"/>
</dbReference>
<evidence type="ECO:0000313" key="2">
    <source>
        <dbReference type="EMBL" id="CAA9468039.1"/>
    </source>
</evidence>
<dbReference type="Gene3D" id="3.40.50.1820">
    <property type="entry name" value="alpha/beta hydrolase"/>
    <property type="match status" value="1"/>
</dbReference>
<protein>
    <recommendedName>
        <fullName evidence="1">AB hydrolase-1 domain-containing protein</fullName>
    </recommendedName>
</protein>
<dbReference type="EMBL" id="CADCVJ010000063">
    <property type="protein sequence ID" value="CAA9468039.1"/>
    <property type="molecule type" value="Genomic_DNA"/>
</dbReference>